<dbReference type="PROSITE" id="PS51375">
    <property type="entry name" value="PPR"/>
    <property type="match status" value="2"/>
</dbReference>
<feature type="compositionally biased region" description="Polar residues" evidence="3">
    <location>
        <begin position="307"/>
        <end position="331"/>
    </location>
</feature>
<evidence type="ECO:0000256" key="1">
    <source>
        <dbReference type="ARBA" id="ARBA00022737"/>
    </source>
</evidence>
<feature type="compositionally biased region" description="Basic and acidic residues" evidence="3">
    <location>
        <begin position="515"/>
        <end position="534"/>
    </location>
</feature>
<feature type="domain" description="LTI65/LTI78 PGEED repeat" evidence="5">
    <location>
        <begin position="545"/>
        <end position="574"/>
    </location>
</feature>
<feature type="region of interest" description="Disordered" evidence="3">
    <location>
        <begin position="300"/>
        <end position="331"/>
    </location>
</feature>
<evidence type="ECO:0000256" key="2">
    <source>
        <dbReference type="PROSITE-ProRule" id="PRU00708"/>
    </source>
</evidence>
<protein>
    <recommendedName>
        <fullName evidence="8">Pentatricopeptide repeat-containing protein</fullName>
    </recommendedName>
</protein>
<feature type="signal peptide" evidence="4">
    <location>
        <begin position="1"/>
        <end position="18"/>
    </location>
</feature>
<feature type="repeat" description="PPR" evidence="2">
    <location>
        <begin position="83"/>
        <end position="117"/>
    </location>
</feature>
<organism evidence="7">
    <name type="scientific">Daucus carota subsp. sativus</name>
    <name type="common">Carrot</name>
    <dbReference type="NCBI Taxonomy" id="79200"/>
    <lineage>
        <taxon>Eukaryota</taxon>
        <taxon>Viridiplantae</taxon>
        <taxon>Streptophyta</taxon>
        <taxon>Embryophyta</taxon>
        <taxon>Tracheophyta</taxon>
        <taxon>Spermatophyta</taxon>
        <taxon>Magnoliopsida</taxon>
        <taxon>eudicotyledons</taxon>
        <taxon>Gunneridae</taxon>
        <taxon>Pentapetalae</taxon>
        <taxon>asterids</taxon>
        <taxon>campanulids</taxon>
        <taxon>Apiales</taxon>
        <taxon>Apiaceae</taxon>
        <taxon>Apioideae</taxon>
        <taxon>Scandiceae</taxon>
        <taxon>Daucinae</taxon>
        <taxon>Daucus</taxon>
        <taxon>Daucus sect. Daucus</taxon>
    </lineage>
</organism>
<feature type="region of interest" description="Disordered" evidence="3">
    <location>
        <begin position="503"/>
        <end position="551"/>
    </location>
</feature>
<keyword evidence="4" id="KW-0732">Signal</keyword>
<evidence type="ECO:0008006" key="8">
    <source>
        <dbReference type="Google" id="ProtNLM"/>
    </source>
</evidence>
<feature type="compositionally biased region" description="Low complexity" evidence="3">
    <location>
        <begin position="621"/>
        <end position="642"/>
    </location>
</feature>
<gene>
    <name evidence="7" type="ORF">DCAR_007431</name>
</gene>
<feature type="domain" description="LTI65/LTI78 N-terminal" evidence="6">
    <location>
        <begin position="366"/>
        <end position="430"/>
    </location>
</feature>
<dbReference type="Gramene" id="KZN06594">
    <property type="protein sequence ID" value="KZN06594"/>
    <property type="gene ID" value="DCAR_007431"/>
</dbReference>
<evidence type="ECO:0000256" key="4">
    <source>
        <dbReference type="SAM" id="SignalP"/>
    </source>
</evidence>
<feature type="compositionally biased region" description="Basic residues" evidence="3">
    <location>
        <begin position="379"/>
        <end position="391"/>
    </location>
</feature>
<feature type="region of interest" description="Disordered" evidence="3">
    <location>
        <begin position="563"/>
        <end position="718"/>
    </location>
</feature>
<dbReference type="AlphaFoldDB" id="A0A166EHX8"/>
<evidence type="ECO:0000259" key="6">
    <source>
        <dbReference type="Pfam" id="PF23403"/>
    </source>
</evidence>
<evidence type="ECO:0000256" key="3">
    <source>
        <dbReference type="SAM" id="MobiDB-lite"/>
    </source>
</evidence>
<dbReference type="GO" id="GO:0009451">
    <property type="term" value="P:RNA modification"/>
    <property type="evidence" value="ECO:0007669"/>
    <property type="project" value="InterPro"/>
</dbReference>
<comment type="caution">
    <text evidence="7">The sequence shown here is derived from an EMBL/GenBank/DDBJ whole genome shotgun (WGS) entry which is preliminary data.</text>
</comment>
<feature type="compositionally biased region" description="Polar residues" evidence="3">
    <location>
        <begin position="568"/>
        <end position="578"/>
    </location>
</feature>
<dbReference type="Gene3D" id="1.25.40.10">
    <property type="entry name" value="Tetratricopeptide repeat domain"/>
    <property type="match status" value="2"/>
</dbReference>
<dbReference type="GO" id="GO:0003723">
    <property type="term" value="F:RNA binding"/>
    <property type="evidence" value="ECO:0007669"/>
    <property type="project" value="InterPro"/>
</dbReference>
<dbReference type="InterPro" id="IPR046960">
    <property type="entry name" value="PPR_At4g14850-like_plant"/>
</dbReference>
<dbReference type="PANTHER" id="PTHR47926:SF347">
    <property type="entry name" value="PENTATRICOPEPTIDE REPEAT-CONTAINING PROTEIN"/>
    <property type="match status" value="1"/>
</dbReference>
<keyword evidence="1" id="KW-0677">Repeat</keyword>
<feature type="compositionally biased region" description="Polar residues" evidence="3">
    <location>
        <begin position="468"/>
        <end position="480"/>
    </location>
</feature>
<evidence type="ECO:0000313" key="7">
    <source>
        <dbReference type="EMBL" id="KZN06594.1"/>
    </source>
</evidence>
<feature type="compositionally biased region" description="Acidic residues" evidence="3">
    <location>
        <begin position="409"/>
        <end position="419"/>
    </location>
</feature>
<name>A0A166EHX8_DAUCS</name>
<feature type="compositionally biased region" description="Basic and acidic residues" evidence="3">
    <location>
        <begin position="451"/>
        <end position="467"/>
    </location>
</feature>
<sequence>MAIEIFVVMLHMGVVVTAHSLSTVLVGCAQLKDGRLGGQVHGLCLKTGFELNDVVGTSLIDMYSKCLDVEASRRIFDRMVERNIVTWTSLVGGYSLTQQSDEAMILVRDMLRWGVRANFVTYNCLLSSFSFPEDFNHFKQVHCCIIREGLESNRYLSVSLMTLYSESGNAENFLNICSTLKIWDQISWNAVIAGFAKLGKGEDALDCYFKMRQEGINIDVYTLSGILKAMGLIAALEEGRQTHAQMPSLVECAIILVSKQDVDAWKSGGEDLIFAVCRVRLEWTGSQMNLPLLLDSKKFSSSSKTSQNTPRTAKSQNSSGSATFRTPRSTASPTFQQLLQAGDATLWPSSPFAKHNDYDGGHSPTKKLTVISKVKEKARKWRRSLSVRRRQSQSTNLHNTRSWGASTDDHEDEGEEEDPEYLGAPMYESELAPENYKQAAKQKPRAVPMASEKHVLESSVRNNDKNQEAGTSSSKTMTESVTEKLAPAYGAVSDATQTIASKIADSVGISGPTDTSKDGNDGTDKAESSMEGRVHGQSNSPGKSKGVSVTEYLMKKLEPGEAEKALSQVITEKITPSRSPGGDQAGMVERLKGAVTSFLITEPTEPSSDLEIRKNLPPVNAPNSSTNATSSSEASTSISPKKTPSPRKLVYKPQNPSSPHYNGNSSSHTSKSNTKEKTSHDNPSSAPKNAVSMNVMRQVRYVTSTGQVDQRRLCRGQS</sequence>
<dbReference type="Pfam" id="PF13041">
    <property type="entry name" value="PPR_2"/>
    <property type="match status" value="2"/>
</dbReference>
<proteinExistence type="predicted"/>
<dbReference type="InterPro" id="IPR002885">
    <property type="entry name" value="PPR_rpt"/>
</dbReference>
<dbReference type="NCBIfam" id="TIGR00756">
    <property type="entry name" value="PPR"/>
    <property type="match status" value="1"/>
</dbReference>
<evidence type="ECO:0000259" key="5">
    <source>
        <dbReference type="Pfam" id="PF23399"/>
    </source>
</evidence>
<feature type="repeat" description="PPR" evidence="2">
    <location>
        <begin position="184"/>
        <end position="218"/>
    </location>
</feature>
<accession>A0A166EHX8</accession>
<feature type="compositionally biased region" description="Low complexity" evidence="3">
    <location>
        <begin position="662"/>
        <end position="672"/>
    </location>
</feature>
<dbReference type="InterPro" id="IPR056605">
    <property type="entry name" value="LTI65_LTI78_N"/>
</dbReference>
<dbReference type="EMBL" id="LNRQ01000002">
    <property type="protein sequence ID" value="KZN06594.1"/>
    <property type="molecule type" value="Genomic_DNA"/>
</dbReference>
<dbReference type="Pfam" id="PF23403">
    <property type="entry name" value="LTI65_LTI78_N"/>
    <property type="match status" value="1"/>
</dbReference>
<dbReference type="InterPro" id="IPR011990">
    <property type="entry name" value="TPR-like_helical_dom_sf"/>
</dbReference>
<dbReference type="PANTHER" id="PTHR47926">
    <property type="entry name" value="PENTATRICOPEPTIDE REPEAT-CONTAINING PROTEIN"/>
    <property type="match status" value="1"/>
</dbReference>
<dbReference type="InterPro" id="IPR057059">
    <property type="entry name" value="LTI65/LTI78_PGEED"/>
</dbReference>
<feature type="chain" id="PRO_5007872780" description="Pentatricopeptide repeat-containing protein" evidence="4">
    <location>
        <begin position="19"/>
        <end position="718"/>
    </location>
</feature>
<feature type="region of interest" description="Disordered" evidence="3">
    <location>
        <begin position="435"/>
        <end position="481"/>
    </location>
</feature>
<reference evidence="7" key="1">
    <citation type="journal article" date="2016" name="Nat. Genet.">
        <title>A high-quality carrot genome assembly provides new insights into carotenoid accumulation and asterid genome evolution.</title>
        <authorList>
            <person name="Iorizzo M."/>
            <person name="Ellison S."/>
            <person name="Senalik D."/>
            <person name="Zeng P."/>
            <person name="Satapoomin P."/>
            <person name="Huang J."/>
            <person name="Bowman M."/>
            <person name="Iovene M."/>
            <person name="Sanseverino W."/>
            <person name="Cavagnaro P."/>
            <person name="Yildiz M."/>
            <person name="Macko-Podgorni A."/>
            <person name="Moranska E."/>
            <person name="Grzebelus E."/>
            <person name="Grzebelus D."/>
            <person name="Ashrafi H."/>
            <person name="Zheng Z."/>
            <person name="Cheng S."/>
            <person name="Spooner D."/>
            <person name="Van Deynze A."/>
            <person name="Simon P."/>
        </authorList>
    </citation>
    <scope>NUCLEOTIDE SEQUENCE [LARGE SCALE GENOMIC DNA]</scope>
    <source>
        <tissue evidence="7">Leaf</tissue>
    </source>
</reference>
<dbReference type="Pfam" id="PF23399">
    <property type="entry name" value="LTI65_PGEED"/>
    <property type="match status" value="1"/>
</dbReference>
<feature type="region of interest" description="Disordered" evidence="3">
    <location>
        <begin position="379"/>
        <end position="419"/>
    </location>
</feature>
<feature type="compositionally biased region" description="Polar residues" evidence="3">
    <location>
        <begin position="395"/>
        <end position="405"/>
    </location>
</feature>